<proteinExistence type="predicted"/>
<organism evidence="1 2">
    <name type="scientific">Pistacia integerrima</name>
    <dbReference type="NCBI Taxonomy" id="434235"/>
    <lineage>
        <taxon>Eukaryota</taxon>
        <taxon>Viridiplantae</taxon>
        <taxon>Streptophyta</taxon>
        <taxon>Embryophyta</taxon>
        <taxon>Tracheophyta</taxon>
        <taxon>Spermatophyta</taxon>
        <taxon>Magnoliopsida</taxon>
        <taxon>eudicotyledons</taxon>
        <taxon>Gunneridae</taxon>
        <taxon>Pentapetalae</taxon>
        <taxon>rosids</taxon>
        <taxon>malvids</taxon>
        <taxon>Sapindales</taxon>
        <taxon>Anacardiaceae</taxon>
        <taxon>Pistacia</taxon>
    </lineage>
</organism>
<sequence>MVVGMLGKEGMVGSGGKLTLGTLGMVGKLGIGGRAAGIVGIDGCGNVGKLGICWRLRAAKAPWMFNSDKAMNKANMKDLQEAILSKKKKGC</sequence>
<keyword evidence="2" id="KW-1185">Reference proteome</keyword>
<evidence type="ECO:0000313" key="1">
    <source>
        <dbReference type="EMBL" id="KAJ0020360.1"/>
    </source>
</evidence>
<evidence type="ECO:0000313" key="2">
    <source>
        <dbReference type="Proteomes" id="UP001163603"/>
    </source>
</evidence>
<dbReference type="EMBL" id="CM047746">
    <property type="protein sequence ID" value="KAJ0020360.1"/>
    <property type="molecule type" value="Genomic_DNA"/>
</dbReference>
<comment type="caution">
    <text evidence="1">The sequence shown here is derived from an EMBL/GenBank/DDBJ whole genome shotgun (WGS) entry which is preliminary data.</text>
</comment>
<protein>
    <submittedName>
        <fullName evidence="1">Uncharacterized protein</fullName>
    </submittedName>
</protein>
<accession>A0ACC0XPF2</accession>
<reference evidence="2" key="1">
    <citation type="journal article" date="2023" name="G3 (Bethesda)">
        <title>Genome assembly and association tests identify interacting loci associated with vigor, precocity, and sex in interspecific pistachio rootstocks.</title>
        <authorList>
            <person name="Palmer W."/>
            <person name="Jacygrad E."/>
            <person name="Sagayaradj S."/>
            <person name="Cavanaugh K."/>
            <person name="Han R."/>
            <person name="Bertier L."/>
            <person name="Beede B."/>
            <person name="Kafkas S."/>
            <person name="Golino D."/>
            <person name="Preece J."/>
            <person name="Michelmore R."/>
        </authorList>
    </citation>
    <scope>NUCLEOTIDE SEQUENCE [LARGE SCALE GENOMIC DNA]</scope>
</reference>
<dbReference type="Proteomes" id="UP001163603">
    <property type="component" value="Chromosome 11"/>
</dbReference>
<name>A0ACC0XPF2_9ROSI</name>
<gene>
    <name evidence="1" type="ORF">Pint_31235</name>
</gene>